<reference evidence="2" key="1">
    <citation type="submission" date="2019-08" db="EMBL/GenBank/DDBJ databases">
        <title>Limnoglobus roseus gen. nov., sp. nov., a novel freshwater planctomycete with a giant genome from the family Gemmataceae.</title>
        <authorList>
            <person name="Kulichevskaya I.S."/>
            <person name="Naumoff D.G."/>
            <person name="Miroshnikov K."/>
            <person name="Ivanova A."/>
            <person name="Philippov D.A."/>
            <person name="Hakobyan A."/>
            <person name="Rijpstra I.C."/>
            <person name="Sinninghe Damste J.S."/>
            <person name="Liesack W."/>
            <person name="Dedysh S.N."/>
        </authorList>
    </citation>
    <scope>NUCLEOTIDE SEQUENCE [LARGE SCALE GENOMIC DNA]</scope>
    <source>
        <strain evidence="2">PX52</strain>
    </source>
</reference>
<proteinExistence type="predicted"/>
<evidence type="ECO:0000313" key="1">
    <source>
        <dbReference type="EMBL" id="QEL20765.1"/>
    </source>
</evidence>
<dbReference type="AlphaFoldDB" id="A0A5C1AQ73"/>
<keyword evidence="2" id="KW-1185">Reference proteome</keyword>
<organism evidence="1 2">
    <name type="scientific">Limnoglobus roseus</name>
    <dbReference type="NCBI Taxonomy" id="2598579"/>
    <lineage>
        <taxon>Bacteria</taxon>
        <taxon>Pseudomonadati</taxon>
        <taxon>Planctomycetota</taxon>
        <taxon>Planctomycetia</taxon>
        <taxon>Gemmatales</taxon>
        <taxon>Gemmataceae</taxon>
        <taxon>Limnoglobus</taxon>
    </lineage>
</organism>
<dbReference type="KEGG" id="lrs:PX52LOC_07879"/>
<evidence type="ECO:0008006" key="3">
    <source>
        <dbReference type="Google" id="ProtNLM"/>
    </source>
</evidence>
<sequence length="87" mass="9732">MGRVRSLHTVGDADRGHSYNPIPAIDWALDVAAILARLPEDLRAVAELLKTESVTAAARTRAVPRDALRRQVRDLRRAFERCKARDS</sequence>
<evidence type="ECO:0000313" key="2">
    <source>
        <dbReference type="Proteomes" id="UP000324974"/>
    </source>
</evidence>
<protein>
    <recommendedName>
        <fullName evidence="3">Sigma-70 family RNA polymerase sigma factor</fullName>
    </recommendedName>
</protein>
<accession>A0A5C1AQ73</accession>
<dbReference type="Proteomes" id="UP000324974">
    <property type="component" value="Chromosome"/>
</dbReference>
<name>A0A5C1AQ73_9BACT</name>
<gene>
    <name evidence="1" type="ORF">PX52LOC_07879</name>
</gene>
<dbReference type="EMBL" id="CP042425">
    <property type="protein sequence ID" value="QEL20765.1"/>
    <property type="molecule type" value="Genomic_DNA"/>
</dbReference>